<evidence type="ECO:0000256" key="3">
    <source>
        <dbReference type="ARBA" id="ARBA00005174"/>
    </source>
</evidence>
<dbReference type="Gene3D" id="3.30.1330.10">
    <property type="entry name" value="PurM-like, N-terminal domain"/>
    <property type="match status" value="1"/>
</dbReference>
<dbReference type="NCBIfam" id="TIGR00639">
    <property type="entry name" value="PurN"/>
    <property type="match status" value="1"/>
</dbReference>
<dbReference type="InterPro" id="IPR016188">
    <property type="entry name" value="PurM-like_N"/>
</dbReference>
<dbReference type="SUPFAM" id="SSF53328">
    <property type="entry name" value="Formyltransferase"/>
    <property type="match status" value="1"/>
</dbReference>
<dbReference type="Gene3D" id="3.90.650.10">
    <property type="entry name" value="PurM-like C-terminal domain"/>
    <property type="match status" value="1"/>
</dbReference>
<dbReference type="PANTHER" id="PTHR10520">
    <property type="entry name" value="TRIFUNCTIONAL PURINE BIOSYNTHETIC PROTEIN ADENOSINE-3-RELATED"/>
    <property type="match status" value="1"/>
</dbReference>
<dbReference type="AlphaFoldDB" id="A0A9P1J051"/>
<dbReference type="InterPro" id="IPR020562">
    <property type="entry name" value="PRibGlycinamide_synth_N"/>
</dbReference>
<dbReference type="GO" id="GO:0046872">
    <property type="term" value="F:metal ion binding"/>
    <property type="evidence" value="ECO:0007669"/>
    <property type="project" value="UniProtKB-KW"/>
</dbReference>
<dbReference type="Pfam" id="PF02769">
    <property type="entry name" value="AIRS_C"/>
    <property type="match status" value="1"/>
</dbReference>
<dbReference type="SUPFAM" id="SSF56059">
    <property type="entry name" value="Glutathione synthetase ATP-binding domain-like"/>
    <property type="match status" value="1"/>
</dbReference>
<dbReference type="Proteomes" id="UP001152747">
    <property type="component" value="Unassembled WGS sequence"/>
</dbReference>
<keyword evidence="9 17" id="KW-0479">Metal-binding</keyword>
<evidence type="ECO:0000256" key="11">
    <source>
        <dbReference type="ARBA" id="ARBA00022755"/>
    </source>
</evidence>
<dbReference type="InterPro" id="IPR011761">
    <property type="entry name" value="ATP-grasp"/>
</dbReference>
<gene>
    <name evidence="19" type="ORF">CAMP_LOCUS16807</name>
</gene>
<evidence type="ECO:0000313" key="19">
    <source>
        <dbReference type="EMBL" id="CAI5454170.1"/>
    </source>
</evidence>
<dbReference type="PROSITE" id="PS50975">
    <property type="entry name" value="ATP_GRASP"/>
    <property type="match status" value="1"/>
</dbReference>
<dbReference type="InterPro" id="IPR004607">
    <property type="entry name" value="GART"/>
</dbReference>
<dbReference type="Pfam" id="PF02844">
    <property type="entry name" value="GARS_N"/>
    <property type="match status" value="1"/>
</dbReference>
<dbReference type="InterPro" id="IPR000115">
    <property type="entry name" value="PRibGlycinamide_synth"/>
</dbReference>
<evidence type="ECO:0000259" key="18">
    <source>
        <dbReference type="PROSITE" id="PS50975"/>
    </source>
</evidence>
<dbReference type="HAMAP" id="MF_00741">
    <property type="entry name" value="AIRS"/>
    <property type="match status" value="1"/>
</dbReference>
<proteinExistence type="inferred from homology"/>
<comment type="pathway">
    <text evidence="2 17">Purine metabolism; IMP biosynthesis via de novo pathway; 5-amino-1-(5-phospho-D-ribosyl)imidazole from N(2)-formyl-N(1)-(5-phospho-D-ribosyl)glycinamide: step 2/2.</text>
</comment>
<dbReference type="InterPro" id="IPR016185">
    <property type="entry name" value="PreATP-grasp_dom_sf"/>
</dbReference>
<dbReference type="InterPro" id="IPR002376">
    <property type="entry name" value="Formyl_transf_N"/>
</dbReference>
<dbReference type="Pfam" id="PF01071">
    <property type="entry name" value="GARS_A"/>
    <property type="match status" value="1"/>
</dbReference>
<keyword evidence="7 17" id="KW-0436">Ligase</keyword>
<dbReference type="GO" id="GO:0005829">
    <property type="term" value="C:cytosol"/>
    <property type="evidence" value="ECO:0007669"/>
    <property type="project" value="TreeGrafter"/>
</dbReference>
<protein>
    <recommendedName>
        <fullName evidence="17">Trifunctional purine biosynthetic protein adenosine-3</fullName>
    </recommendedName>
    <domain>
        <recommendedName>
            <fullName evidence="17">Phosphoribosylamine--glycine ligase</fullName>
            <ecNumber evidence="17">6.3.4.13</ecNumber>
        </recommendedName>
        <alternativeName>
            <fullName evidence="17">Glycinamide ribonucleotide synthetase</fullName>
            <shortName evidence="17">GARS</shortName>
        </alternativeName>
        <alternativeName>
            <fullName evidence="17">Phosphoribosylglycinamide synthetase</fullName>
        </alternativeName>
    </domain>
    <domain>
        <recommendedName>
            <fullName evidence="17">Phosphoribosylformylglycinamidine cyclo-ligase</fullName>
            <ecNumber evidence="17">6.3.3.1</ecNumber>
        </recommendedName>
        <alternativeName>
            <fullName evidence="17">AIR synthase</fullName>
            <shortName evidence="17">AIRS</shortName>
        </alternativeName>
        <alternativeName>
            <fullName evidence="17">Phosphoribosyl-aminoimidazole synthetase</fullName>
        </alternativeName>
    </domain>
    <domain>
        <recommendedName>
            <fullName evidence="17">Phosphoribosylglycinamide formyltransferase</fullName>
            <ecNumber evidence="17">2.1.2.2</ecNumber>
        </recommendedName>
        <alternativeName>
            <fullName evidence="17">5'-phosphoribosylglycinamide transformylase</fullName>
        </alternativeName>
        <alternativeName>
            <fullName evidence="17">GAR transformylase</fullName>
            <shortName evidence="17">GART</shortName>
        </alternativeName>
    </domain>
</protein>
<name>A0A9P1J051_9PELO</name>
<dbReference type="NCBIfam" id="TIGR00877">
    <property type="entry name" value="purD"/>
    <property type="match status" value="1"/>
</dbReference>
<evidence type="ECO:0000256" key="16">
    <source>
        <dbReference type="PROSITE-ProRule" id="PRU00409"/>
    </source>
</evidence>
<dbReference type="SUPFAM" id="SSF56042">
    <property type="entry name" value="PurM C-terminal domain-like"/>
    <property type="match status" value="1"/>
</dbReference>
<comment type="similarity">
    <text evidence="5">Belongs to the AIR synthase family.</text>
</comment>
<dbReference type="HAMAP" id="MF_00138">
    <property type="entry name" value="GARS"/>
    <property type="match status" value="1"/>
</dbReference>
<evidence type="ECO:0000256" key="5">
    <source>
        <dbReference type="ARBA" id="ARBA00010280"/>
    </source>
</evidence>
<evidence type="ECO:0000256" key="6">
    <source>
        <dbReference type="ARBA" id="ARBA00022490"/>
    </source>
</evidence>
<keyword evidence="20" id="KW-1185">Reference proteome</keyword>
<organism evidence="19 20">
    <name type="scientific">Caenorhabditis angaria</name>
    <dbReference type="NCBI Taxonomy" id="860376"/>
    <lineage>
        <taxon>Eukaryota</taxon>
        <taxon>Metazoa</taxon>
        <taxon>Ecdysozoa</taxon>
        <taxon>Nematoda</taxon>
        <taxon>Chromadorea</taxon>
        <taxon>Rhabditida</taxon>
        <taxon>Rhabditina</taxon>
        <taxon>Rhabditomorpha</taxon>
        <taxon>Rhabditoidea</taxon>
        <taxon>Rhabditidae</taxon>
        <taxon>Peloderinae</taxon>
        <taxon>Caenorhabditis</taxon>
    </lineage>
</organism>
<dbReference type="CDD" id="cd08645">
    <property type="entry name" value="FMT_core_GART"/>
    <property type="match status" value="1"/>
</dbReference>
<keyword evidence="11 17" id="KW-0658">Purine biosynthesis</keyword>
<comment type="catalytic activity">
    <reaction evidence="15 17">
        <text>2-formamido-N(1)-(5-O-phospho-beta-D-ribosyl)acetamidine + ATP = 5-amino-1-(5-phospho-beta-D-ribosyl)imidazole + ADP + phosphate + H(+)</text>
        <dbReference type="Rhea" id="RHEA:23032"/>
        <dbReference type="ChEBI" id="CHEBI:15378"/>
        <dbReference type="ChEBI" id="CHEBI:30616"/>
        <dbReference type="ChEBI" id="CHEBI:43474"/>
        <dbReference type="ChEBI" id="CHEBI:137981"/>
        <dbReference type="ChEBI" id="CHEBI:147287"/>
        <dbReference type="ChEBI" id="CHEBI:456216"/>
        <dbReference type="EC" id="6.3.3.1"/>
    </reaction>
</comment>
<evidence type="ECO:0000256" key="13">
    <source>
        <dbReference type="ARBA" id="ARBA00023211"/>
    </source>
</evidence>
<dbReference type="Gene3D" id="3.40.50.170">
    <property type="entry name" value="Formyl transferase, N-terminal domain"/>
    <property type="match status" value="1"/>
</dbReference>
<dbReference type="GO" id="GO:0004637">
    <property type="term" value="F:phosphoribosylamine-glycine ligase activity"/>
    <property type="evidence" value="ECO:0007669"/>
    <property type="project" value="UniProtKB-UniRule"/>
</dbReference>
<dbReference type="SUPFAM" id="SSF52440">
    <property type="entry name" value="PreATP-grasp domain"/>
    <property type="match status" value="1"/>
</dbReference>
<dbReference type="SMART" id="SM01209">
    <property type="entry name" value="GARS_A"/>
    <property type="match status" value="1"/>
</dbReference>
<dbReference type="EC" id="2.1.2.2" evidence="17"/>
<evidence type="ECO:0000256" key="15">
    <source>
        <dbReference type="ARBA" id="ARBA00049057"/>
    </source>
</evidence>
<comment type="catalytic activity">
    <reaction evidence="17">
        <text>5-phospho-beta-D-ribosylamine + glycine + ATP = N(1)-(5-phospho-beta-D-ribosyl)glycinamide + ADP + phosphate + H(+)</text>
        <dbReference type="Rhea" id="RHEA:17453"/>
        <dbReference type="ChEBI" id="CHEBI:15378"/>
        <dbReference type="ChEBI" id="CHEBI:30616"/>
        <dbReference type="ChEBI" id="CHEBI:43474"/>
        <dbReference type="ChEBI" id="CHEBI:57305"/>
        <dbReference type="ChEBI" id="CHEBI:58681"/>
        <dbReference type="ChEBI" id="CHEBI:143788"/>
        <dbReference type="ChEBI" id="CHEBI:456216"/>
        <dbReference type="EC" id="6.3.4.13"/>
    </reaction>
</comment>
<dbReference type="InterPro" id="IPR036477">
    <property type="entry name" value="Formyl_transf_N_sf"/>
</dbReference>
<evidence type="ECO:0000256" key="7">
    <source>
        <dbReference type="ARBA" id="ARBA00022598"/>
    </source>
</evidence>
<dbReference type="NCBIfam" id="TIGR00878">
    <property type="entry name" value="purM"/>
    <property type="match status" value="1"/>
</dbReference>
<dbReference type="InterPro" id="IPR020561">
    <property type="entry name" value="PRibGlycinamid_synth_ATP-grasp"/>
</dbReference>
<evidence type="ECO:0000256" key="8">
    <source>
        <dbReference type="ARBA" id="ARBA00022679"/>
    </source>
</evidence>
<dbReference type="HAMAP" id="MF_01930">
    <property type="entry name" value="PurN"/>
    <property type="match status" value="1"/>
</dbReference>
<evidence type="ECO:0000256" key="17">
    <source>
        <dbReference type="RuleBase" id="RU363089"/>
    </source>
</evidence>
<dbReference type="Gene3D" id="3.90.600.10">
    <property type="entry name" value="Phosphoribosylglycinamide synthetase, C-terminal domain"/>
    <property type="match status" value="1"/>
</dbReference>
<dbReference type="SUPFAM" id="SSF55326">
    <property type="entry name" value="PurM N-terminal domain-like"/>
    <property type="match status" value="1"/>
</dbReference>
<evidence type="ECO:0000256" key="9">
    <source>
        <dbReference type="ARBA" id="ARBA00022723"/>
    </source>
</evidence>
<dbReference type="InterPro" id="IPR010918">
    <property type="entry name" value="PurM-like_C_dom"/>
</dbReference>
<dbReference type="InterPro" id="IPR037123">
    <property type="entry name" value="PRibGlycinamide_synth_C_sf"/>
</dbReference>
<evidence type="ECO:0000256" key="1">
    <source>
        <dbReference type="ARBA" id="ARBA00004496"/>
    </source>
</evidence>
<dbReference type="InterPro" id="IPR020560">
    <property type="entry name" value="PRibGlycinamide_synth_C-dom"/>
</dbReference>
<evidence type="ECO:0000313" key="20">
    <source>
        <dbReference type="Proteomes" id="UP001152747"/>
    </source>
</evidence>
<dbReference type="Pfam" id="PF02843">
    <property type="entry name" value="GARS_C"/>
    <property type="match status" value="1"/>
</dbReference>
<comment type="pathway">
    <text evidence="3 17">Purine metabolism; IMP biosynthesis via de novo pathway; N(1)-(5-phospho-D-ribosyl)glycinamide from 5-phospho-alpha-D-ribose 1-diphosphate: step 2/2.</text>
</comment>
<evidence type="ECO:0000256" key="2">
    <source>
        <dbReference type="ARBA" id="ARBA00004686"/>
    </source>
</evidence>
<comment type="catalytic activity">
    <reaction evidence="17">
        <text>N(1)-(5-phospho-beta-D-ribosyl)glycinamide + (6R)-10-formyltetrahydrofolate = N(2)-formyl-N(1)-(5-phospho-beta-D-ribosyl)glycinamide + (6S)-5,6,7,8-tetrahydrofolate + H(+)</text>
        <dbReference type="Rhea" id="RHEA:15053"/>
        <dbReference type="ChEBI" id="CHEBI:15378"/>
        <dbReference type="ChEBI" id="CHEBI:57453"/>
        <dbReference type="ChEBI" id="CHEBI:143788"/>
        <dbReference type="ChEBI" id="CHEBI:147286"/>
        <dbReference type="ChEBI" id="CHEBI:195366"/>
        <dbReference type="EC" id="2.1.2.2"/>
    </reaction>
</comment>
<sequence length="979" mass="107140">MSNILIIGNGGRENALAWKILQSENLGELFVAPGNAGTQGHNIDLDITNFPVISEFCKLHQITLVIIGPEVPLSEGITDFLTAEIESIKIFGPTKTGALLESSKIYSKNFMREFQIPTADFHVIQNQEELDNFFEKENLWGSEIVIKADGLASGKGVIIPDSEAEAKHLATSMLNGTLVGDSGKQLLIERKLEGYEVSALAFVDGVTFSRMPLVRDHKRLLENDLGPNTGGMGVIAPVYVPKSIDSQIDEVFRKTLEGLRKRGINYCGVLYAGFLVTSDDVANLLEFNCRFGDPETQILMRLLETDLLDAMHNCVARKLSQTEITWSNNFGCGVVLATRNYPKSGEIGTEVEYLPENTNSTVIFHAGTQISPSTKKLETSGGRIFCVTSITNTLNDARNIANSAADSIKFRGKQWRKDIGVKNKRNTLSYGASGVNIDEGNQFVEDIKSLVKKTLKPGAGQIGGFGAVLDLADSGFSNDSQLVVGIDGVGTKIEIATELNNFNQIGYDVVGMCVNDVICHCAKPLAFLDYYVCGELNRHQATEVLKSISSACIEAGCSLIGGETAEMPGVYGADQWDLAGCAIACREKSWPALPLSNEIREGDLILGIPSNGLHSNGFSLARKVLKVNNISYSDNVPWEENVKFGEILLRGTRLYVSDILEHLKNGIVKGCAHITGGGLVENATRVLKKSQQVTMEIDLSSWKLPELFNFLATSGPVETSEMIRTFNCGIGMVLVVGSEHLETVSKISDVMKIGKVTNWKGEQIKFRNMESFVDRSGFFVEKKEAGRKVRVAVLISGTGSNMRKLIERAEQTDSNCEVVLVVSNKPDALGLEIARSFNTATRVNPHTSDRISGDLKLVKILQDFGVELICLAGYMRILSGEFVKHFPSRIINIHPSLLPAFKGAHALQDALEFGVKVVGCTSHFVDELIDHGPIIYQKSIEVEESDNIETIRAKIQKAEHILFPNSMIEVAKRILNKEI</sequence>
<dbReference type="CDD" id="cd02196">
    <property type="entry name" value="PurM"/>
    <property type="match status" value="1"/>
</dbReference>
<reference evidence="19" key="1">
    <citation type="submission" date="2022-11" db="EMBL/GenBank/DDBJ databases">
        <authorList>
            <person name="Kikuchi T."/>
        </authorList>
    </citation>
    <scope>NUCLEOTIDE SEQUENCE</scope>
    <source>
        <strain evidence="19">PS1010</strain>
    </source>
</reference>
<evidence type="ECO:0000256" key="12">
    <source>
        <dbReference type="ARBA" id="ARBA00022840"/>
    </source>
</evidence>
<dbReference type="InterPro" id="IPR036676">
    <property type="entry name" value="PurM-like_C_sf"/>
</dbReference>
<dbReference type="InterPro" id="IPR004733">
    <property type="entry name" value="PurM_cligase"/>
</dbReference>
<dbReference type="GO" id="GO:0005524">
    <property type="term" value="F:ATP binding"/>
    <property type="evidence" value="ECO:0007669"/>
    <property type="project" value="UniProtKB-UniRule"/>
</dbReference>
<comment type="pathway">
    <text evidence="17">Purine metabolism; IMP biosynthesis via de novo pathway; N(2)-formyl-N(1)-(5-phospho-D-ribosyl)glycinamide from N(1)-(5-phospho-D-ribosyl)glycinamide (10-formyl THF route): step 1/1.</text>
</comment>
<evidence type="ECO:0000256" key="4">
    <source>
        <dbReference type="ARBA" id="ARBA00007423"/>
    </source>
</evidence>
<dbReference type="Gene3D" id="3.30.470.20">
    <property type="entry name" value="ATP-grasp fold, B domain"/>
    <property type="match status" value="1"/>
</dbReference>
<dbReference type="PANTHER" id="PTHR10520:SF12">
    <property type="entry name" value="TRIFUNCTIONAL PURINE BIOSYNTHETIC PROTEIN ADENOSINE-3"/>
    <property type="match status" value="1"/>
</dbReference>
<evidence type="ECO:0000256" key="14">
    <source>
        <dbReference type="ARBA" id="ARBA00023268"/>
    </source>
</evidence>
<comment type="similarity">
    <text evidence="17">In the central section; belongs to the AIR synthase family.</text>
</comment>
<keyword evidence="14 17" id="KW-0511">Multifunctional enzyme</keyword>
<dbReference type="InterPro" id="IPR020559">
    <property type="entry name" value="PRibGlycinamide_synth_CS"/>
</dbReference>
<dbReference type="SUPFAM" id="SSF51246">
    <property type="entry name" value="Rudiment single hybrid motif"/>
    <property type="match status" value="1"/>
</dbReference>
<dbReference type="SMART" id="SM01210">
    <property type="entry name" value="GARS_C"/>
    <property type="match status" value="1"/>
</dbReference>
<dbReference type="EC" id="6.3.4.13" evidence="17"/>
<keyword evidence="13 17" id="KW-0464">Manganese</keyword>
<dbReference type="EMBL" id="CANHGI010000006">
    <property type="protein sequence ID" value="CAI5454170.1"/>
    <property type="molecule type" value="Genomic_DNA"/>
</dbReference>
<comment type="subcellular location">
    <subcellularLocation>
        <location evidence="1">Cytoplasm</location>
    </subcellularLocation>
</comment>
<dbReference type="Gene3D" id="3.40.50.20">
    <property type="match status" value="1"/>
</dbReference>
<comment type="similarity">
    <text evidence="4 17">In the N-terminal section; belongs to the GARS family.</text>
</comment>
<dbReference type="Pfam" id="PF00551">
    <property type="entry name" value="Formyl_trans_N"/>
    <property type="match status" value="1"/>
</dbReference>
<dbReference type="GO" id="GO:0004644">
    <property type="term" value="F:phosphoribosylglycinamide formyltransferase activity"/>
    <property type="evidence" value="ECO:0007669"/>
    <property type="project" value="UniProtKB-EC"/>
</dbReference>
<evidence type="ECO:0000256" key="10">
    <source>
        <dbReference type="ARBA" id="ARBA00022741"/>
    </source>
</evidence>
<dbReference type="Gene3D" id="3.30.1490.20">
    <property type="entry name" value="ATP-grasp fold, A domain"/>
    <property type="match status" value="1"/>
</dbReference>
<dbReference type="PROSITE" id="PS00184">
    <property type="entry name" value="GARS"/>
    <property type="match status" value="1"/>
</dbReference>
<keyword evidence="12 16" id="KW-0067">ATP-binding</keyword>
<accession>A0A9P1J051</accession>
<dbReference type="GO" id="GO:0006189">
    <property type="term" value="P:'de novo' IMP biosynthetic process"/>
    <property type="evidence" value="ECO:0007669"/>
    <property type="project" value="UniProtKB-UniRule"/>
</dbReference>
<keyword evidence="10 16" id="KW-0547">Nucleotide-binding</keyword>
<comment type="similarity">
    <text evidence="17">In the C-terminal section; belongs to the GART family.</text>
</comment>
<keyword evidence="8" id="KW-0808">Transferase</keyword>
<dbReference type="OrthoDB" id="2018833at2759"/>
<dbReference type="GO" id="GO:0046084">
    <property type="term" value="P:adenine biosynthetic process"/>
    <property type="evidence" value="ECO:0007669"/>
    <property type="project" value="TreeGrafter"/>
</dbReference>
<dbReference type="InterPro" id="IPR036921">
    <property type="entry name" value="PurM-like_N_sf"/>
</dbReference>
<keyword evidence="6" id="KW-0963">Cytoplasm</keyword>
<dbReference type="InterPro" id="IPR013815">
    <property type="entry name" value="ATP_grasp_subdomain_1"/>
</dbReference>
<feature type="domain" description="ATP-grasp" evidence="18">
    <location>
        <begin position="108"/>
        <end position="316"/>
    </location>
</feature>
<dbReference type="GO" id="GO:0004641">
    <property type="term" value="F:phosphoribosylformylglycinamidine cyclo-ligase activity"/>
    <property type="evidence" value="ECO:0007669"/>
    <property type="project" value="UniProtKB-EC"/>
</dbReference>
<dbReference type="Pfam" id="PF00586">
    <property type="entry name" value="AIRS"/>
    <property type="match status" value="1"/>
</dbReference>
<dbReference type="InterPro" id="IPR011054">
    <property type="entry name" value="Rudment_hybrid_motif"/>
</dbReference>
<dbReference type="EC" id="6.3.3.1" evidence="17"/>
<comment type="caution">
    <text evidence="19">The sequence shown here is derived from an EMBL/GenBank/DDBJ whole genome shotgun (WGS) entry which is preliminary data.</text>
</comment>
<dbReference type="FunFam" id="3.90.650.10:FF:000011">
    <property type="entry name" value="Phosphoribosylformylglycinamidine cyclo-ligase"/>
    <property type="match status" value="1"/>
</dbReference>